<reference evidence="2 3" key="1">
    <citation type="submission" date="2022-05" db="EMBL/GenBank/DDBJ databases">
        <title>Diverse viruses of marine archaea discovered using metagenomics.</title>
        <authorList>
            <person name="Zhou Y."/>
        </authorList>
    </citation>
    <scope>NUCLEOTIDE SEQUENCE [LARGE SCALE GENOMIC DNA]</scope>
    <source>
        <strain evidence="2">YSH_1032793</strain>
    </source>
</reference>
<proteinExistence type="predicted"/>
<dbReference type="EMBL" id="ON649698">
    <property type="protein sequence ID" value="UVF62259.1"/>
    <property type="molecule type" value="Genomic_DNA"/>
</dbReference>
<keyword evidence="1" id="KW-0175">Coiled coil</keyword>
<sequence length="95" mass="11064">MNTEDPVHDIILDSEQRKAFIQMLQSNIDSLRNQEIEVEKKITAIQNRINENMEALRNIQRIDSFIDNNGMSAVKIFCENHNEEMNKADSSRLSE</sequence>
<protein>
    <submittedName>
        <fullName evidence="2">Uncharacterized protein</fullName>
    </submittedName>
</protein>
<feature type="coiled-coil region" evidence="1">
    <location>
        <begin position="21"/>
        <end position="48"/>
    </location>
</feature>
<name>A0A976YF14_9CAUD</name>
<organism evidence="2 3">
    <name type="scientific">Nitrososphaeria virus YSH_1032793</name>
    <dbReference type="NCBI Taxonomy" id="3071320"/>
    <lineage>
        <taxon>Viruses</taxon>
        <taxon>Duplodnaviria</taxon>
        <taxon>Heunggongvirae</taxon>
        <taxon>Uroviricota</taxon>
        <taxon>Caudoviricetes</taxon>
        <taxon>Juravirales</taxon>
        <taxon>Yanlukaviridae</taxon>
        <taxon>Sweetvirus</taxon>
        <taxon>Sweetvirus yangshanense</taxon>
    </lineage>
</organism>
<dbReference type="Proteomes" id="UP001156951">
    <property type="component" value="Segment"/>
</dbReference>
<evidence type="ECO:0000256" key="1">
    <source>
        <dbReference type="SAM" id="Coils"/>
    </source>
</evidence>
<keyword evidence="3" id="KW-1185">Reference proteome</keyword>
<accession>A0A976YF14</accession>
<evidence type="ECO:0000313" key="3">
    <source>
        <dbReference type="Proteomes" id="UP001156951"/>
    </source>
</evidence>
<evidence type="ECO:0000313" key="2">
    <source>
        <dbReference type="EMBL" id="UVF62259.1"/>
    </source>
</evidence>